<keyword evidence="1" id="KW-0812">Transmembrane</keyword>
<accession>A0AAU8FGL3</accession>
<dbReference type="AlphaFoldDB" id="A0AAU8FGL3"/>
<evidence type="ECO:0000256" key="1">
    <source>
        <dbReference type="SAM" id="Phobius"/>
    </source>
</evidence>
<protein>
    <recommendedName>
        <fullName evidence="3">DUF4332 domain-containing protein</fullName>
    </recommendedName>
</protein>
<gene>
    <name evidence="2" type="ORF">ABV298_25655</name>
</gene>
<reference evidence="2" key="1">
    <citation type="submission" date="2024-06" db="EMBL/GenBank/DDBJ databases">
        <title>Sequencing and assembly of the genome of Dyadobacter sp. strain 676, a symbiont of Cyamopsis tetragonoloba.</title>
        <authorList>
            <person name="Guro P."/>
            <person name="Sazanova A."/>
            <person name="Kuznetsova I."/>
            <person name="Belimov A."/>
            <person name="Safronova V."/>
        </authorList>
    </citation>
    <scope>NUCLEOTIDE SEQUENCE</scope>
    <source>
        <strain evidence="2">676</strain>
    </source>
</reference>
<sequence>MVLLDITPLSKPVAISEILILMIATTLIGWLIARWITNGRAQGLREQIAARETELDDCRSKRRRDSFADISNVAAPTRDNLKVIEGIGPKIEELLNKAGILTFGQLAQSDPVRIEDILRKNGSRYQIHDPASWAQQSALARDGKWEELKELQDKLDGGRTV</sequence>
<proteinExistence type="predicted"/>
<dbReference type="Gene3D" id="1.10.150.20">
    <property type="entry name" value="5' to 3' exonuclease, C-terminal subdomain"/>
    <property type="match status" value="1"/>
</dbReference>
<evidence type="ECO:0008006" key="3">
    <source>
        <dbReference type="Google" id="ProtNLM"/>
    </source>
</evidence>
<dbReference type="RefSeq" id="WP_353718984.1">
    <property type="nucleotide sequence ID" value="NZ_CP159289.1"/>
</dbReference>
<organism evidence="2">
    <name type="scientific">Dyadobacter sp. 676</name>
    <dbReference type="NCBI Taxonomy" id="3088362"/>
    <lineage>
        <taxon>Bacteria</taxon>
        <taxon>Pseudomonadati</taxon>
        <taxon>Bacteroidota</taxon>
        <taxon>Cytophagia</taxon>
        <taxon>Cytophagales</taxon>
        <taxon>Spirosomataceae</taxon>
        <taxon>Dyadobacter</taxon>
    </lineage>
</organism>
<keyword evidence="1" id="KW-0472">Membrane</keyword>
<name>A0AAU8FGL3_9BACT</name>
<keyword evidence="1" id="KW-1133">Transmembrane helix</keyword>
<dbReference type="EMBL" id="CP159289">
    <property type="protein sequence ID" value="XCH23660.1"/>
    <property type="molecule type" value="Genomic_DNA"/>
</dbReference>
<feature type="transmembrane region" description="Helical" evidence="1">
    <location>
        <begin position="12"/>
        <end position="33"/>
    </location>
</feature>
<evidence type="ECO:0000313" key="2">
    <source>
        <dbReference type="EMBL" id="XCH23660.1"/>
    </source>
</evidence>